<feature type="coiled-coil region" evidence="1">
    <location>
        <begin position="1"/>
        <end position="28"/>
    </location>
</feature>
<evidence type="ECO:0000313" key="2">
    <source>
        <dbReference type="EMBL" id="KAK3489029.1"/>
    </source>
</evidence>
<organism evidence="2 3">
    <name type="scientific">Neurospora hispaniola</name>
    <dbReference type="NCBI Taxonomy" id="588809"/>
    <lineage>
        <taxon>Eukaryota</taxon>
        <taxon>Fungi</taxon>
        <taxon>Dikarya</taxon>
        <taxon>Ascomycota</taxon>
        <taxon>Pezizomycotina</taxon>
        <taxon>Sordariomycetes</taxon>
        <taxon>Sordariomycetidae</taxon>
        <taxon>Sordariales</taxon>
        <taxon>Sordariaceae</taxon>
        <taxon>Neurospora</taxon>
    </lineage>
</organism>
<gene>
    <name evidence="2" type="ORF">B0T23DRAFT_321232</name>
</gene>
<keyword evidence="3" id="KW-1185">Reference proteome</keyword>
<reference evidence="2 3" key="1">
    <citation type="journal article" date="2023" name="Mol. Phylogenet. Evol.">
        <title>Genome-scale phylogeny and comparative genomics of the fungal order Sordariales.</title>
        <authorList>
            <person name="Hensen N."/>
            <person name="Bonometti L."/>
            <person name="Westerberg I."/>
            <person name="Brannstrom I.O."/>
            <person name="Guillou S."/>
            <person name="Cros-Aarteil S."/>
            <person name="Calhoun S."/>
            <person name="Haridas S."/>
            <person name="Kuo A."/>
            <person name="Mondo S."/>
            <person name="Pangilinan J."/>
            <person name="Riley R."/>
            <person name="LaButti K."/>
            <person name="Andreopoulos B."/>
            <person name="Lipzen A."/>
            <person name="Chen C."/>
            <person name="Yan M."/>
            <person name="Daum C."/>
            <person name="Ng V."/>
            <person name="Clum A."/>
            <person name="Steindorff A."/>
            <person name="Ohm R.A."/>
            <person name="Martin F."/>
            <person name="Silar P."/>
            <person name="Natvig D.O."/>
            <person name="Lalanne C."/>
            <person name="Gautier V."/>
            <person name="Ament-Velasquez S.L."/>
            <person name="Kruys A."/>
            <person name="Hutchinson M.I."/>
            <person name="Powell A.J."/>
            <person name="Barry K."/>
            <person name="Miller A.N."/>
            <person name="Grigoriev I.V."/>
            <person name="Debuchy R."/>
            <person name="Gladieux P."/>
            <person name="Hiltunen Thoren M."/>
            <person name="Johannesson H."/>
        </authorList>
    </citation>
    <scope>NUCLEOTIDE SEQUENCE [LARGE SCALE GENOMIC DNA]</scope>
    <source>
        <strain evidence="2 3">FGSC 10403</strain>
    </source>
</reference>
<proteinExistence type="predicted"/>
<comment type="caution">
    <text evidence="2">The sequence shown here is derived from an EMBL/GenBank/DDBJ whole genome shotgun (WGS) entry which is preliminary data.</text>
</comment>
<dbReference type="AlphaFoldDB" id="A0AAJ0MPA0"/>
<keyword evidence="1" id="KW-0175">Coiled coil</keyword>
<evidence type="ECO:0000313" key="3">
    <source>
        <dbReference type="Proteomes" id="UP001285908"/>
    </source>
</evidence>
<evidence type="ECO:0000256" key="1">
    <source>
        <dbReference type="SAM" id="Coils"/>
    </source>
</evidence>
<sequence length="338" mass="36744">MTNKEAEATELKKKLAQLNEELTMWRRAGTLRCRSEPCQDVFMTEQRDFLAHIAAKLPAVISPLGQAVYTTSANIATQTKSFDDTPSYHSLTGASLSPHTVQMTPSSQLEFQFQPNNSIATFSSSQLGPRIDNAGAFAPELHISSAEGYSPGESTPPPHYILSPTDQRTTCSISMFTEPTWHPTESLGHQYQLPLAPVTTQVSEEASRALHFLRPGQITLSRRQSAPACSLPLMPGENPPFRLNGPPPPLPSHLSVAVASPPPPASLGYTEQQALSLTEEQPQMTFHRVGDKKKGRIQIAQSNIIQHNTCFTSGAETRSYGAAGGWSNMNYANTGFGI</sequence>
<accession>A0AAJ0MPA0</accession>
<dbReference type="GeneID" id="87872837"/>
<protein>
    <submittedName>
        <fullName evidence="2">Uncharacterized protein</fullName>
    </submittedName>
</protein>
<name>A0AAJ0MPA0_9PEZI</name>
<dbReference type="RefSeq" id="XP_062690736.1">
    <property type="nucleotide sequence ID" value="XM_062835215.1"/>
</dbReference>
<dbReference type="EMBL" id="JAULSX010000006">
    <property type="protein sequence ID" value="KAK3489029.1"/>
    <property type="molecule type" value="Genomic_DNA"/>
</dbReference>
<dbReference type="Proteomes" id="UP001285908">
    <property type="component" value="Unassembled WGS sequence"/>
</dbReference>